<dbReference type="Proteomes" id="UP000193685">
    <property type="component" value="Unassembled WGS sequence"/>
</dbReference>
<name>A0A1Y2F2P5_PROLT</name>
<keyword evidence="4" id="KW-1185">Reference proteome</keyword>
<dbReference type="STRING" id="56484.A0A1Y2F2P5"/>
<feature type="domain" description="TUG ubiquitin-like" evidence="2">
    <location>
        <begin position="11"/>
        <end position="71"/>
    </location>
</feature>
<protein>
    <submittedName>
        <fullName evidence="3">GLUT4 regulating protein TUG-domain-containing protein</fullName>
    </submittedName>
</protein>
<organism evidence="3 4">
    <name type="scientific">Protomyces lactucae-debilis</name>
    <dbReference type="NCBI Taxonomy" id="2754530"/>
    <lineage>
        <taxon>Eukaryota</taxon>
        <taxon>Fungi</taxon>
        <taxon>Dikarya</taxon>
        <taxon>Ascomycota</taxon>
        <taxon>Taphrinomycotina</taxon>
        <taxon>Taphrinomycetes</taxon>
        <taxon>Taphrinales</taxon>
        <taxon>Protomycetaceae</taxon>
        <taxon>Protomyces</taxon>
    </lineage>
</organism>
<feature type="region of interest" description="Disordered" evidence="1">
    <location>
        <begin position="399"/>
        <end position="448"/>
    </location>
</feature>
<dbReference type="CDD" id="cd16105">
    <property type="entry name" value="Ubl_ASPSCR1_like"/>
    <property type="match status" value="1"/>
</dbReference>
<proteinExistence type="predicted"/>
<dbReference type="InterPro" id="IPR021569">
    <property type="entry name" value="TUG-UBL1"/>
</dbReference>
<evidence type="ECO:0000313" key="3">
    <source>
        <dbReference type="EMBL" id="ORY77754.1"/>
    </source>
</evidence>
<dbReference type="GO" id="GO:0012506">
    <property type="term" value="C:vesicle membrane"/>
    <property type="evidence" value="ECO:0007669"/>
    <property type="project" value="TreeGrafter"/>
</dbReference>
<dbReference type="RefSeq" id="XP_040723139.1">
    <property type="nucleotide sequence ID" value="XM_040869923.1"/>
</dbReference>
<evidence type="ECO:0000259" key="2">
    <source>
        <dbReference type="Pfam" id="PF11470"/>
    </source>
</evidence>
<reference evidence="3 4" key="1">
    <citation type="submission" date="2016-07" db="EMBL/GenBank/DDBJ databases">
        <title>Pervasive Adenine N6-methylation of Active Genes in Fungi.</title>
        <authorList>
            <consortium name="DOE Joint Genome Institute"/>
            <person name="Mondo S.J."/>
            <person name="Dannebaum R.O."/>
            <person name="Kuo R.C."/>
            <person name="Labutti K."/>
            <person name="Haridas S."/>
            <person name="Kuo A."/>
            <person name="Salamov A."/>
            <person name="Ahrendt S.R."/>
            <person name="Lipzen A."/>
            <person name="Sullivan W."/>
            <person name="Andreopoulos W.B."/>
            <person name="Clum A."/>
            <person name="Lindquist E."/>
            <person name="Daum C."/>
            <person name="Ramamoorthy G.K."/>
            <person name="Gryganskyi A."/>
            <person name="Culley D."/>
            <person name="Magnuson J.K."/>
            <person name="James T.Y."/>
            <person name="O'Malley M.A."/>
            <person name="Stajich J.E."/>
            <person name="Spatafora J.W."/>
            <person name="Visel A."/>
            <person name="Grigoriev I.V."/>
        </authorList>
    </citation>
    <scope>NUCLEOTIDE SEQUENCE [LARGE SCALE GENOMIC DNA]</scope>
    <source>
        <strain evidence="3 4">12-1054</strain>
    </source>
</reference>
<dbReference type="PANTHER" id="PTHR46467:SF1">
    <property type="entry name" value="TETHER CONTAINING UBX DOMAIN FOR GLUT4"/>
    <property type="match status" value="1"/>
</dbReference>
<gene>
    <name evidence="3" type="ORF">BCR37DRAFT_382655</name>
</gene>
<dbReference type="GO" id="GO:0005634">
    <property type="term" value="C:nucleus"/>
    <property type="evidence" value="ECO:0007669"/>
    <property type="project" value="TreeGrafter"/>
</dbReference>
<dbReference type="OMA" id="FPDRTHI"/>
<dbReference type="Pfam" id="PF11470">
    <property type="entry name" value="TUG-UBL1"/>
    <property type="match status" value="1"/>
</dbReference>
<accession>A0A1Y2F2P5</accession>
<dbReference type="GO" id="GO:0006886">
    <property type="term" value="P:intracellular protein transport"/>
    <property type="evidence" value="ECO:0007669"/>
    <property type="project" value="TreeGrafter"/>
</dbReference>
<dbReference type="InterPro" id="IPR029071">
    <property type="entry name" value="Ubiquitin-like_domsf"/>
</dbReference>
<evidence type="ECO:0000256" key="1">
    <source>
        <dbReference type="SAM" id="MobiDB-lite"/>
    </source>
</evidence>
<dbReference type="GO" id="GO:0005737">
    <property type="term" value="C:cytoplasm"/>
    <property type="evidence" value="ECO:0007669"/>
    <property type="project" value="TreeGrafter"/>
</dbReference>
<feature type="compositionally biased region" description="Basic and acidic residues" evidence="1">
    <location>
        <begin position="399"/>
        <end position="415"/>
    </location>
</feature>
<dbReference type="PANTHER" id="PTHR46467">
    <property type="entry name" value="TETHER CONTAINING UBX DOMAIN FOR GLUT4"/>
    <property type="match status" value="1"/>
</dbReference>
<dbReference type="GeneID" id="63786522"/>
<dbReference type="OrthoDB" id="440781at2759"/>
<comment type="caution">
    <text evidence="3">The sequence shown here is derived from an EMBL/GenBank/DDBJ whole genome shotgun (WGS) entry which is preliminary data.</text>
</comment>
<dbReference type="AlphaFoldDB" id="A0A1Y2F2P5"/>
<feature type="compositionally biased region" description="Basic residues" evidence="1">
    <location>
        <begin position="435"/>
        <end position="448"/>
    </location>
</feature>
<feature type="compositionally biased region" description="Basic and acidic residues" evidence="1">
    <location>
        <begin position="422"/>
        <end position="432"/>
    </location>
</feature>
<sequence>MSSFVIVTDARNRQYKIQTTPAKPLTEILQEVCKRAEVDATQHTLKHGKHLLDCSLTIRLAGLPAGAKLDLVVASKRIAFVNIALDVAGAIRLKASCLASSTLWDVLCTFEQQGVRLIERAAQTDAYRRAQPILTINNRMFESDAVLRETTLAALGIQQGSAVIKVAFRDTQELLPERIRDAPLAEPVMQQAAIAVPGIMQTPATLPASLQATASIPSEQPIDRQMVILRPSQDAQPVYANTPDEDPHTPSIDQAKRYLSLLQQPNKASQEPLMTRAQREAAAALVTQRTTLPTILKFKFRFSSQVAGGVQVLAEFSPGEVTASLYDFIASLLLEGQENAFGLETGYPDRRLLPRYAPGSLRLLGFGAATALQVVPAGASPLTLREEVLSQAVEAREHVEKRRVQEELEDAKEAESMASTKTTKDTSTKEPSSHGAKKVPKWLKMGKR</sequence>
<dbReference type="EMBL" id="MCFI01000019">
    <property type="protein sequence ID" value="ORY77754.1"/>
    <property type="molecule type" value="Genomic_DNA"/>
</dbReference>
<dbReference type="SUPFAM" id="SSF54236">
    <property type="entry name" value="Ubiquitin-like"/>
    <property type="match status" value="1"/>
</dbReference>
<dbReference type="Gene3D" id="3.10.20.90">
    <property type="entry name" value="Phosphatidylinositol 3-kinase Catalytic Subunit, Chain A, domain 1"/>
    <property type="match status" value="1"/>
</dbReference>
<evidence type="ECO:0000313" key="4">
    <source>
        <dbReference type="Proteomes" id="UP000193685"/>
    </source>
</evidence>